<organism evidence="2 3">
    <name type="scientific">Pontibacter fetidus</name>
    <dbReference type="NCBI Taxonomy" id="2700082"/>
    <lineage>
        <taxon>Bacteria</taxon>
        <taxon>Pseudomonadati</taxon>
        <taxon>Bacteroidota</taxon>
        <taxon>Cytophagia</taxon>
        <taxon>Cytophagales</taxon>
        <taxon>Hymenobacteraceae</taxon>
        <taxon>Pontibacter</taxon>
    </lineage>
</organism>
<protein>
    <recommendedName>
        <fullName evidence="4">PKD domain-containing protein</fullName>
    </recommendedName>
</protein>
<accession>A0A6B2H3Z7</accession>
<proteinExistence type="predicted"/>
<reference evidence="2 3" key="1">
    <citation type="submission" date="2020-01" db="EMBL/GenBank/DDBJ databases">
        <authorList>
            <person name="Kim M.K."/>
        </authorList>
    </citation>
    <scope>NUCLEOTIDE SEQUENCE [LARGE SCALE GENOMIC DNA]</scope>
    <source>
        <strain evidence="2 3">BT213</strain>
    </source>
</reference>
<sequence>MKLQTYFKRSLFTLLFFLITYSGLCQSSNDILPGNSIPVCPGSSEKWYLDPNINNAPANRIYTWEVTEGVFPNHNNSTKVTFASNIAF</sequence>
<keyword evidence="3" id="KW-1185">Reference proteome</keyword>
<evidence type="ECO:0000313" key="2">
    <source>
        <dbReference type="EMBL" id="NDK57161.1"/>
    </source>
</evidence>
<dbReference type="Proteomes" id="UP000478546">
    <property type="component" value="Unassembled WGS sequence"/>
</dbReference>
<feature type="chain" id="PRO_5025365596" description="PKD domain-containing protein" evidence="1">
    <location>
        <begin position="28"/>
        <end position="88"/>
    </location>
</feature>
<dbReference type="EMBL" id="JAAEAA010000021">
    <property type="protein sequence ID" value="NDK57161.1"/>
    <property type="molecule type" value="Genomic_DNA"/>
</dbReference>
<keyword evidence="1" id="KW-0732">Signal</keyword>
<evidence type="ECO:0000313" key="3">
    <source>
        <dbReference type="Proteomes" id="UP000478546"/>
    </source>
</evidence>
<evidence type="ECO:0000256" key="1">
    <source>
        <dbReference type="SAM" id="SignalP"/>
    </source>
</evidence>
<dbReference type="RefSeq" id="WP_162347223.1">
    <property type="nucleotide sequence ID" value="NZ_JAAEAA010000021.1"/>
</dbReference>
<feature type="signal peptide" evidence="1">
    <location>
        <begin position="1"/>
        <end position="27"/>
    </location>
</feature>
<comment type="caution">
    <text evidence="2">The sequence shown here is derived from an EMBL/GenBank/DDBJ whole genome shotgun (WGS) entry which is preliminary data.</text>
</comment>
<name>A0A6B2H3Z7_9BACT</name>
<evidence type="ECO:0008006" key="4">
    <source>
        <dbReference type="Google" id="ProtNLM"/>
    </source>
</evidence>
<dbReference type="AlphaFoldDB" id="A0A6B2H3Z7"/>
<gene>
    <name evidence="2" type="ORF">GWO68_14650</name>
</gene>